<dbReference type="EMBL" id="JAOCQF010000001">
    <property type="protein sequence ID" value="MCT8329604.1"/>
    <property type="molecule type" value="Genomic_DNA"/>
</dbReference>
<feature type="transmembrane region" description="Helical" evidence="6">
    <location>
        <begin position="429"/>
        <end position="453"/>
    </location>
</feature>
<gene>
    <name evidence="7" type="ORF">N5I32_08785</name>
</gene>
<evidence type="ECO:0000256" key="6">
    <source>
        <dbReference type="SAM" id="Phobius"/>
    </source>
</evidence>
<accession>A0ABT2NL27</accession>
<feature type="transmembrane region" description="Helical" evidence="6">
    <location>
        <begin position="171"/>
        <end position="189"/>
    </location>
</feature>
<evidence type="ECO:0000256" key="2">
    <source>
        <dbReference type="ARBA" id="ARBA00008974"/>
    </source>
</evidence>
<dbReference type="InterPro" id="IPR001248">
    <property type="entry name" value="Pur-cyt_permease"/>
</dbReference>
<feature type="transmembrane region" description="Helical" evidence="6">
    <location>
        <begin position="141"/>
        <end position="159"/>
    </location>
</feature>
<keyword evidence="4 6" id="KW-1133">Transmembrane helix</keyword>
<dbReference type="Pfam" id="PF02133">
    <property type="entry name" value="Transp_cyt_pur"/>
    <property type="match status" value="1"/>
</dbReference>
<protein>
    <submittedName>
        <fullName evidence="7">Cytosine permease</fullName>
    </submittedName>
</protein>
<dbReference type="Gene3D" id="1.10.4160.10">
    <property type="entry name" value="Hydantoin permease"/>
    <property type="match status" value="1"/>
</dbReference>
<comment type="subcellular location">
    <subcellularLocation>
        <location evidence="1">Membrane</location>
        <topology evidence="1">Multi-pass membrane protein</topology>
    </subcellularLocation>
</comment>
<name>A0ABT2NL27_9RHOB</name>
<dbReference type="PANTHER" id="PTHR30569:SF0">
    <property type="entry name" value="CYTOSINE PERMEASE"/>
    <property type="match status" value="1"/>
</dbReference>
<feature type="transmembrane region" description="Helical" evidence="6">
    <location>
        <begin position="24"/>
        <end position="43"/>
    </location>
</feature>
<dbReference type="PANTHER" id="PTHR30569">
    <property type="entry name" value="CYTOSINE TRANSPORTER CODB"/>
    <property type="match status" value="1"/>
</dbReference>
<comment type="caution">
    <text evidence="7">The sequence shown here is derived from an EMBL/GenBank/DDBJ whole genome shotgun (WGS) entry which is preliminary data.</text>
</comment>
<keyword evidence="3 6" id="KW-0812">Transmembrane</keyword>
<reference evidence="8" key="1">
    <citation type="submission" date="2023-07" db="EMBL/GenBank/DDBJ databases">
        <title>Defluviimonas sediminis sp. nov., isolated from mangrove sediment.</title>
        <authorList>
            <person name="Liu L."/>
            <person name="Li J."/>
            <person name="Huang Y."/>
            <person name="Pan J."/>
            <person name="Li M."/>
        </authorList>
    </citation>
    <scope>NUCLEOTIDE SEQUENCE [LARGE SCALE GENOMIC DNA]</scope>
    <source>
        <strain evidence="8">FT324</strain>
    </source>
</reference>
<feature type="transmembrane region" description="Helical" evidence="6">
    <location>
        <begin position="242"/>
        <end position="267"/>
    </location>
</feature>
<evidence type="ECO:0000256" key="4">
    <source>
        <dbReference type="ARBA" id="ARBA00022989"/>
    </source>
</evidence>
<evidence type="ECO:0000313" key="7">
    <source>
        <dbReference type="EMBL" id="MCT8329604.1"/>
    </source>
</evidence>
<keyword evidence="8" id="KW-1185">Reference proteome</keyword>
<evidence type="ECO:0000256" key="5">
    <source>
        <dbReference type="ARBA" id="ARBA00023136"/>
    </source>
</evidence>
<comment type="similarity">
    <text evidence="2">Belongs to the purine-cytosine permease (2.A.39) family.</text>
</comment>
<feature type="transmembrane region" description="Helical" evidence="6">
    <location>
        <begin position="287"/>
        <end position="312"/>
    </location>
</feature>
<sequence>MSTPDTSDESGWPLTHTERDWNQWQLFAVLLVTAAATWCYIIGEYVGYYLNLKMGIAAMTAGSMIGMLMVTLAVVPTATRYGIDSIAAARPQFGDRGWIITVFLQYASIIGWNCLLMIFFGKSVGQLLQAIGVIDPASVDWVLRIVTVLACALVYLVLMRGGTGLERVSQILFFVIVGIGVWMVWVLLANQSDTIAAATPAYASGSLRWDYVTGIEIGIVSLLSWWPYIGAMVRKAPNAHSATLPAMLGMGLPVPVLSIVGLAAILALQVSDPSAWLITLGGSTYGVIALVFVIAANLGTTLAGVYATAVGLRQVPALAKSRWSTLMLFALVPVAFVSLVVPDLFFSNFGTFLAFIGVFFAPICAIQITDYLILRRQRISIRAVFVGGPGTDYHYWAGFNPAAILAMVAGFFTYLYLLNPVSYASRAPYDILTASLPTAVVAGVVYAAVTLLVNKPAGKGGY</sequence>
<feature type="transmembrane region" description="Helical" evidence="6">
    <location>
        <begin position="352"/>
        <end position="374"/>
    </location>
</feature>
<feature type="transmembrane region" description="Helical" evidence="6">
    <location>
        <begin position="395"/>
        <end position="417"/>
    </location>
</feature>
<dbReference type="RefSeq" id="WP_261495021.1">
    <property type="nucleotide sequence ID" value="NZ_JAOCQF010000001.1"/>
</dbReference>
<feature type="transmembrane region" description="Helical" evidence="6">
    <location>
        <begin position="97"/>
        <end position="121"/>
    </location>
</feature>
<feature type="transmembrane region" description="Helical" evidence="6">
    <location>
        <begin position="209"/>
        <end position="230"/>
    </location>
</feature>
<organism evidence="7 8">
    <name type="scientific">Albidovulum sediminis</name>
    <dbReference type="NCBI Taxonomy" id="3066345"/>
    <lineage>
        <taxon>Bacteria</taxon>
        <taxon>Pseudomonadati</taxon>
        <taxon>Pseudomonadota</taxon>
        <taxon>Alphaproteobacteria</taxon>
        <taxon>Rhodobacterales</taxon>
        <taxon>Paracoccaceae</taxon>
        <taxon>Albidovulum</taxon>
    </lineage>
</organism>
<dbReference type="Proteomes" id="UP001205601">
    <property type="component" value="Unassembled WGS sequence"/>
</dbReference>
<feature type="transmembrane region" description="Helical" evidence="6">
    <location>
        <begin position="324"/>
        <end position="346"/>
    </location>
</feature>
<evidence type="ECO:0000256" key="3">
    <source>
        <dbReference type="ARBA" id="ARBA00022692"/>
    </source>
</evidence>
<proteinExistence type="inferred from homology"/>
<dbReference type="InterPro" id="IPR030191">
    <property type="entry name" value="CodB"/>
</dbReference>
<keyword evidence="5 6" id="KW-0472">Membrane</keyword>
<evidence type="ECO:0000256" key="1">
    <source>
        <dbReference type="ARBA" id="ARBA00004141"/>
    </source>
</evidence>
<evidence type="ECO:0000313" key="8">
    <source>
        <dbReference type="Proteomes" id="UP001205601"/>
    </source>
</evidence>
<feature type="transmembrane region" description="Helical" evidence="6">
    <location>
        <begin position="55"/>
        <end position="76"/>
    </location>
</feature>